<proteinExistence type="predicted"/>
<dbReference type="AlphaFoldDB" id="A0A4Z2FTU2"/>
<comment type="caution">
    <text evidence="1">The sequence shown here is derived from an EMBL/GenBank/DDBJ whole genome shotgun (WGS) entry which is preliminary data.</text>
</comment>
<keyword evidence="2" id="KW-1185">Reference proteome</keyword>
<sequence length="89" mass="9533">MAPRAIRASITARWALCTNHRGEGRDKSTTADTDMLDPDRFTALAGAACCRDHGHHLPAASSRGGAGLSRGSTTNFTRLSSIFMDMIQI</sequence>
<name>A0A4Z2FTU2_9TELE</name>
<dbReference type="Proteomes" id="UP000314294">
    <property type="component" value="Unassembled WGS sequence"/>
</dbReference>
<evidence type="ECO:0000313" key="1">
    <source>
        <dbReference type="EMBL" id="TNN43802.1"/>
    </source>
</evidence>
<reference evidence="1 2" key="1">
    <citation type="submission" date="2019-03" db="EMBL/GenBank/DDBJ databases">
        <title>First draft genome of Liparis tanakae, snailfish: a comprehensive survey of snailfish specific genes.</title>
        <authorList>
            <person name="Kim W."/>
            <person name="Song I."/>
            <person name="Jeong J.-H."/>
            <person name="Kim D."/>
            <person name="Kim S."/>
            <person name="Ryu S."/>
            <person name="Song J.Y."/>
            <person name="Lee S.K."/>
        </authorList>
    </citation>
    <scope>NUCLEOTIDE SEQUENCE [LARGE SCALE GENOMIC DNA]</scope>
    <source>
        <tissue evidence="1">Muscle</tissue>
    </source>
</reference>
<dbReference type="EMBL" id="SRLO01000944">
    <property type="protein sequence ID" value="TNN43802.1"/>
    <property type="molecule type" value="Genomic_DNA"/>
</dbReference>
<evidence type="ECO:0000313" key="2">
    <source>
        <dbReference type="Proteomes" id="UP000314294"/>
    </source>
</evidence>
<gene>
    <name evidence="1" type="ORF">EYF80_046009</name>
</gene>
<organism evidence="1 2">
    <name type="scientific">Liparis tanakae</name>
    <name type="common">Tanaka's snailfish</name>
    <dbReference type="NCBI Taxonomy" id="230148"/>
    <lineage>
        <taxon>Eukaryota</taxon>
        <taxon>Metazoa</taxon>
        <taxon>Chordata</taxon>
        <taxon>Craniata</taxon>
        <taxon>Vertebrata</taxon>
        <taxon>Euteleostomi</taxon>
        <taxon>Actinopterygii</taxon>
        <taxon>Neopterygii</taxon>
        <taxon>Teleostei</taxon>
        <taxon>Neoteleostei</taxon>
        <taxon>Acanthomorphata</taxon>
        <taxon>Eupercaria</taxon>
        <taxon>Perciformes</taxon>
        <taxon>Cottioidei</taxon>
        <taxon>Cottales</taxon>
        <taxon>Liparidae</taxon>
        <taxon>Liparis</taxon>
    </lineage>
</organism>
<accession>A0A4Z2FTU2</accession>
<protein>
    <submittedName>
        <fullName evidence="1">Uncharacterized protein</fullName>
    </submittedName>
</protein>